<protein>
    <submittedName>
        <fullName evidence="8">Pyruvate/2-oxoglutarate dehydrogenase complex dihydrolipoamide dehydrogenase (E3) component</fullName>
    </submittedName>
</protein>
<keyword evidence="9" id="KW-1185">Reference proteome</keyword>
<dbReference type="PRINTS" id="PR00368">
    <property type="entry name" value="FADPNR"/>
</dbReference>
<evidence type="ECO:0000313" key="9">
    <source>
        <dbReference type="Proteomes" id="UP000236919"/>
    </source>
</evidence>
<comment type="cofactor">
    <cofactor evidence="5">
        <name>FAD</name>
        <dbReference type="ChEBI" id="CHEBI:57692"/>
    </cofactor>
    <text evidence="5">Binds 1 FAD per subunit.</text>
</comment>
<feature type="binding site" evidence="5">
    <location>
        <begin position="150"/>
        <end position="152"/>
    </location>
    <ligand>
        <name>FAD</name>
        <dbReference type="ChEBI" id="CHEBI:57692"/>
    </ligand>
</feature>
<keyword evidence="8" id="KW-0670">Pyruvate</keyword>
<dbReference type="PANTHER" id="PTHR43014">
    <property type="entry name" value="MERCURIC REDUCTASE"/>
    <property type="match status" value="1"/>
</dbReference>
<evidence type="ECO:0000313" key="8">
    <source>
        <dbReference type="EMBL" id="POR53359.1"/>
    </source>
</evidence>
<dbReference type="InterPro" id="IPR004099">
    <property type="entry name" value="Pyr_nucl-diS_OxRdtase_dimer"/>
</dbReference>
<dbReference type="InterPro" id="IPR023753">
    <property type="entry name" value="FAD/NAD-binding_dom"/>
</dbReference>
<comment type="similarity">
    <text evidence="1">Belongs to the class-I pyridine nucleotide-disulfide oxidoreductase family.</text>
</comment>
<dbReference type="GO" id="GO:0003955">
    <property type="term" value="F:NAD(P)H dehydrogenase (quinone) activity"/>
    <property type="evidence" value="ECO:0007669"/>
    <property type="project" value="TreeGrafter"/>
</dbReference>
<dbReference type="Pfam" id="PF02852">
    <property type="entry name" value="Pyr_redox_dim"/>
    <property type="match status" value="1"/>
</dbReference>
<accession>A0A2S4MFF8</accession>
<name>A0A2S4MFF8_9HYPH</name>
<evidence type="ECO:0000256" key="4">
    <source>
        <dbReference type="ARBA" id="ARBA00023002"/>
    </source>
</evidence>
<evidence type="ECO:0000256" key="2">
    <source>
        <dbReference type="ARBA" id="ARBA00022630"/>
    </source>
</evidence>
<keyword evidence="3 5" id="KW-0274">FAD</keyword>
<comment type="caution">
    <text evidence="8">The sequence shown here is derived from an EMBL/GenBank/DDBJ whole genome shotgun (WGS) entry which is preliminary data.</text>
</comment>
<organism evidence="8 9">
    <name type="scientific">Bosea psychrotolerans</name>
    <dbReference type="NCBI Taxonomy" id="1871628"/>
    <lineage>
        <taxon>Bacteria</taxon>
        <taxon>Pseudomonadati</taxon>
        <taxon>Pseudomonadota</taxon>
        <taxon>Alphaproteobacteria</taxon>
        <taxon>Hyphomicrobiales</taxon>
        <taxon>Boseaceae</taxon>
        <taxon>Bosea</taxon>
    </lineage>
</organism>
<dbReference type="GO" id="GO:0050660">
    <property type="term" value="F:flavin adenine dinucleotide binding"/>
    <property type="evidence" value="ECO:0007669"/>
    <property type="project" value="TreeGrafter"/>
</dbReference>
<gene>
    <name evidence="8" type="ORF">CYD53_104336</name>
</gene>
<evidence type="ECO:0000259" key="6">
    <source>
        <dbReference type="Pfam" id="PF02852"/>
    </source>
</evidence>
<evidence type="ECO:0000256" key="3">
    <source>
        <dbReference type="ARBA" id="ARBA00022827"/>
    </source>
</evidence>
<dbReference type="Gene3D" id="3.50.50.60">
    <property type="entry name" value="FAD/NAD(P)-binding domain"/>
    <property type="match status" value="2"/>
</dbReference>
<dbReference type="RefSeq" id="WP_245928163.1">
    <property type="nucleotide sequence ID" value="NZ_PQFZ01000004.1"/>
</dbReference>
<dbReference type="PRINTS" id="PR00411">
    <property type="entry name" value="PNDRDTASEI"/>
</dbReference>
<dbReference type="PIRSF" id="PIRSF000350">
    <property type="entry name" value="Mercury_reductase_MerA"/>
    <property type="match status" value="1"/>
</dbReference>
<feature type="binding site" evidence="5">
    <location>
        <begin position="187"/>
        <end position="194"/>
    </location>
    <ligand>
        <name>NAD(+)</name>
        <dbReference type="ChEBI" id="CHEBI:57540"/>
    </ligand>
</feature>
<reference evidence="8 9" key="1">
    <citation type="submission" date="2018-01" db="EMBL/GenBank/DDBJ databases">
        <title>Genomic Encyclopedia of Type Strains, Phase III (KMG-III): the genomes of soil and plant-associated and newly described type strains.</title>
        <authorList>
            <person name="Whitman W."/>
        </authorList>
    </citation>
    <scope>NUCLEOTIDE SEQUENCE [LARGE SCALE GENOMIC DNA]</scope>
    <source>
        <strain evidence="8 9">1131</strain>
    </source>
</reference>
<sequence>MSTTTATAPAPAPLTPDICVIGAGAAGLSLATAAAAFGVPVVLVEHGRIGGSHLNAGGVSARALSAAGARALAVREAGRFGISAGEPQVNYAQVHDHVRRVVATIAPNDSAERLGALGIHVVRSEARFISRSTIMAGNQAIKARRFVIATGSRPAAPPLPGLDAVPFLTSDSLFLLTRRPERLLVLGAGSTGVELAQALARLGSTVTIVETGDLLSHVDPEAALILRRALLRDGITLHEQARVLRAETVKGGVRLVLAGPEGGADHKLDGTHLLVATGRAPNIEALDLELGGIASDAGGVIVDKGLRTGNRRVFAIGDCASGAGGGLHSTHAAHDQAGLVLRSALFRLPIRTKAIAIPRVTNCHPELASVGLSEAQARRRSAAITILRWPYAENDRAQAEHETDGFVKLVADRRGRVLGATIVGPGAGELIAPWCMAVRKGLTVQDMAGLALPYPTFSEASKRAAMSFYAPLAAKPGIRRLIGFLSRFG</sequence>
<evidence type="ECO:0000256" key="1">
    <source>
        <dbReference type="ARBA" id="ARBA00007532"/>
    </source>
</evidence>
<dbReference type="FunFam" id="3.30.390.30:FF:000001">
    <property type="entry name" value="Dihydrolipoyl dehydrogenase"/>
    <property type="match status" value="1"/>
</dbReference>
<keyword evidence="5" id="KW-0547">Nucleotide-binding</keyword>
<keyword evidence="4" id="KW-0560">Oxidoreductase</keyword>
<dbReference type="AlphaFoldDB" id="A0A2S4MFF8"/>
<dbReference type="Proteomes" id="UP000236919">
    <property type="component" value="Unassembled WGS sequence"/>
</dbReference>
<dbReference type="SUPFAM" id="SSF55424">
    <property type="entry name" value="FAD/NAD-linked reductases, dimerisation (C-terminal) domain"/>
    <property type="match status" value="1"/>
</dbReference>
<dbReference type="InterPro" id="IPR036188">
    <property type="entry name" value="FAD/NAD-bd_sf"/>
</dbReference>
<proteinExistence type="inferred from homology"/>
<keyword evidence="2" id="KW-0285">Flavoprotein</keyword>
<dbReference type="InterPro" id="IPR016156">
    <property type="entry name" value="FAD/NAD-linked_Rdtase_dimer_sf"/>
</dbReference>
<feature type="binding site" evidence="5">
    <location>
        <position position="278"/>
    </location>
    <ligand>
        <name>NAD(+)</name>
        <dbReference type="ChEBI" id="CHEBI:57540"/>
    </ligand>
</feature>
<dbReference type="Gene3D" id="3.30.390.30">
    <property type="match status" value="1"/>
</dbReference>
<feature type="domain" description="FAD/NAD(P)-binding" evidence="7">
    <location>
        <begin position="17"/>
        <end position="337"/>
    </location>
</feature>
<dbReference type="EMBL" id="PQFZ01000004">
    <property type="protein sequence ID" value="POR53359.1"/>
    <property type="molecule type" value="Genomic_DNA"/>
</dbReference>
<keyword evidence="5" id="KW-0520">NAD</keyword>
<feature type="binding site" evidence="5">
    <location>
        <position position="318"/>
    </location>
    <ligand>
        <name>FAD</name>
        <dbReference type="ChEBI" id="CHEBI:57692"/>
    </ligand>
</feature>
<dbReference type="Pfam" id="PF07992">
    <property type="entry name" value="Pyr_redox_2"/>
    <property type="match status" value="1"/>
</dbReference>
<feature type="domain" description="Pyridine nucleotide-disulphide oxidoreductase dimerisation" evidence="6">
    <location>
        <begin position="357"/>
        <end position="464"/>
    </location>
</feature>
<feature type="binding site" evidence="5">
    <location>
        <position position="210"/>
    </location>
    <ligand>
        <name>NAD(+)</name>
        <dbReference type="ChEBI" id="CHEBI:57540"/>
    </ligand>
</feature>
<dbReference type="InterPro" id="IPR001100">
    <property type="entry name" value="Pyr_nuc-diS_OxRdtase"/>
</dbReference>
<dbReference type="SUPFAM" id="SSF51905">
    <property type="entry name" value="FAD/NAD(P)-binding domain"/>
    <property type="match status" value="1"/>
</dbReference>
<dbReference type="PANTHER" id="PTHR43014:SF2">
    <property type="entry name" value="MERCURIC REDUCTASE"/>
    <property type="match status" value="1"/>
</dbReference>
<evidence type="ECO:0000259" key="7">
    <source>
        <dbReference type="Pfam" id="PF07992"/>
    </source>
</evidence>
<evidence type="ECO:0000256" key="5">
    <source>
        <dbReference type="PIRSR" id="PIRSR000350-3"/>
    </source>
</evidence>